<accession>A0ABQ4TM87</accession>
<evidence type="ECO:0000259" key="1">
    <source>
        <dbReference type="Pfam" id="PF01261"/>
    </source>
</evidence>
<sequence length="302" mass="32893">MSLRFAYNTNGTAHHRLEDAIRLIKDAGYDGVALTLDIHHLDPFAENWIVEADHIATLLQRLELGSVIETGARFLLDPSAKHEPTLVTADASGRARRIGFLKRAVDIAHVLKSEAVSFWAGVPKEGVDRAAAHGWLIEGLTEVAAYAEEKGVVAALEPEPGMLIETLDDFSGLDLPNLRLALDTGHCLVTEERDPAAAVREFAERLGTVAIEDMKRREHIHLPFGEGDMDVPSVLDALEAIDFQKLVCVELSRESHRADVMVPRSLEYLRTCRRPGPGLPAADESAHEALAPQISTGVVAAS</sequence>
<dbReference type="Gene3D" id="3.20.20.150">
    <property type="entry name" value="Divalent-metal-dependent TIM barrel enzymes"/>
    <property type="match status" value="1"/>
</dbReference>
<dbReference type="InterPro" id="IPR050312">
    <property type="entry name" value="IolE/XylAMocC-like"/>
</dbReference>
<reference evidence="2" key="2">
    <citation type="submission" date="2021-08" db="EMBL/GenBank/DDBJ databases">
        <authorList>
            <person name="Tani A."/>
            <person name="Ola A."/>
            <person name="Ogura Y."/>
            <person name="Katsura K."/>
            <person name="Hayashi T."/>
        </authorList>
    </citation>
    <scope>NUCLEOTIDE SEQUENCE</scope>
    <source>
        <strain evidence="2">DSM 23674</strain>
    </source>
</reference>
<keyword evidence="3" id="KW-1185">Reference proteome</keyword>
<gene>
    <name evidence="2" type="ORF">EKPJFOCH_2905</name>
</gene>
<feature type="domain" description="Xylose isomerase-like TIM barrel" evidence="1">
    <location>
        <begin position="21"/>
        <end position="271"/>
    </location>
</feature>
<dbReference type="Pfam" id="PF01261">
    <property type="entry name" value="AP_endonuc_2"/>
    <property type="match status" value="1"/>
</dbReference>
<comment type="caution">
    <text evidence="2">The sequence shown here is derived from an EMBL/GenBank/DDBJ whole genome shotgun (WGS) entry which is preliminary data.</text>
</comment>
<name>A0ABQ4TM87_9HYPH</name>
<dbReference type="EMBL" id="BPRA01000012">
    <property type="protein sequence ID" value="GJE56401.1"/>
    <property type="molecule type" value="Genomic_DNA"/>
</dbReference>
<protein>
    <recommendedName>
        <fullName evidence="1">Xylose isomerase-like TIM barrel domain-containing protein</fullName>
    </recommendedName>
</protein>
<dbReference type="InterPro" id="IPR013022">
    <property type="entry name" value="Xyl_isomerase-like_TIM-brl"/>
</dbReference>
<evidence type="ECO:0000313" key="2">
    <source>
        <dbReference type="EMBL" id="GJE56401.1"/>
    </source>
</evidence>
<dbReference type="RefSeq" id="WP_147818399.1">
    <property type="nucleotide sequence ID" value="NZ_BPRA01000012.1"/>
</dbReference>
<organism evidence="2 3">
    <name type="scientific">Methylobacterium thuringiense</name>
    <dbReference type="NCBI Taxonomy" id="1003091"/>
    <lineage>
        <taxon>Bacteria</taxon>
        <taxon>Pseudomonadati</taxon>
        <taxon>Pseudomonadota</taxon>
        <taxon>Alphaproteobacteria</taxon>
        <taxon>Hyphomicrobiales</taxon>
        <taxon>Methylobacteriaceae</taxon>
        <taxon>Methylobacterium</taxon>
    </lineage>
</organism>
<dbReference type="PANTHER" id="PTHR12110">
    <property type="entry name" value="HYDROXYPYRUVATE ISOMERASE"/>
    <property type="match status" value="1"/>
</dbReference>
<dbReference type="SUPFAM" id="SSF51658">
    <property type="entry name" value="Xylose isomerase-like"/>
    <property type="match status" value="1"/>
</dbReference>
<dbReference type="InterPro" id="IPR036237">
    <property type="entry name" value="Xyl_isomerase-like_sf"/>
</dbReference>
<reference evidence="2" key="1">
    <citation type="journal article" date="2021" name="Front. Microbiol.">
        <title>Comprehensive Comparative Genomics and Phenotyping of Methylobacterium Species.</title>
        <authorList>
            <person name="Alessa O."/>
            <person name="Ogura Y."/>
            <person name="Fujitani Y."/>
            <person name="Takami H."/>
            <person name="Hayashi T."/>
            <person name="Sahin N."/>
            <person name="Tani A."/>
        </authorList>
    </citation>
    <scope>NUCLEOTIDE SEQUENCE</scope>
    <source>
        <strain evidence="2">DSM 23674</strain>
    </source>
</reference>
<evidence type="ECO:0000313" key="3">
    <source>
        <dbReference type="Proteomes" id="UP001055101"/>
    </source>
</evidence>
<proteinExistence type="predicted"/>
<dbReference type="Proteomes" id="UP001055101">
    <property type="component" value="Unassembled WGS sequence"/>
</dbReference>
<dbReference type="PANTHER" id="PTHR12110:SF52">
    <property type="entry name" value="XYLOSE ISOMERASE"/>
    <property type="match status" value="1"/>
</dbReference>